<dbReference type="EMBL" id="PYDT01000002">
    <property type="protein sequence ID" value="THU68657.1"/>
    <property type="molecule type" value="Genomic_DNA"/>
</dbReference>
<keyword evidence="1" id="KW-0175">Coiled coil</keyword>
<gene>
    <name evidence="3" type="ORF">C4D60_Mb08t06170</name>
</gene>
<feature type="coiled-coil region" evidence="1">
    <location>
        <begin position="268"/>
        <end position="368"/>
    </location>
</feature>
<evidence type="ECO:0000256" key="2">
    <source>
        <dbReference type="SAM" id="MobiDB-lite"/>
    </source>
</evidence>
<protein>
    <submittedName>
        <fullName evidence="3">Uncharacterized protein</fullName>
    </submittedName>
</protein>
<organism evidence="3 4">
    <name type="scientific">Musa balbisiana</name>
    <name type="common">Banana</name>
    <dbReference type="NCBI Taxonomy" id="52838"/>
    <lineage>
        <taxon>Eukaryota</taxon>
        <taxon>Viridiplantae</taxon>
        <taxon>Streptophyta</taxon>
        <taxon>Embryophyta</taxon>
        <taxon>Tracheophyta</taxon>
        <taxon>Spermatophyta</taxon>
        <taxon>Magnoliopsida</taxon>
        <taxon>Liliopsida</taxon>
        <taxon>Zingiberales</taxon>
        <taxon>Musaceae</taxon>
        <taxon>Musa</taxon>
    </lineage>
</organism>
<feature type="region of interest" description="Disordered" evidence="2">
    <location>
        <begin position="1"/>
        <end position="22"/>
    </location>
</feature>
<dbReference type="STRING" id="52838.A0A4S8K1P8"/>
<comment type="caution">
    <text evidence="3">The sequence shown here is derived from an EMBL/GenBank/DDBJ whole genome shotgun (WGS) entry which is preliminary data.</text>
</comment>
<dbReference type="Proteomes" id="UP000317650">
    <property type="component" value="Chromosome 8"/>
</dbReference>
<reference evidence="3 4" key="1">
    <citation type="journal article" date="2019" name="Nat. Plants">
        <title>Genome sequencing of Musa balbisiana reveals subgenome evolution and function divergence in polyploid bananas.</title>
        <authorList>
            <person name="Yao X."/>
        </authorList>
    </citation>
    <scope>NUCLEOTIDE SEQUENCE [LARGE SCALE GENOMIC DNA]</scope>
    <source>
        <strain evidence="4">cv. DH-PKW</strain>
        <tissue evidence="3">Leaves</tissue>
    </source>
</reference>
<evidence type="ECO:0000256" key="1">
    <source>
        <dbReference type="SAM" id="Coils"/>
    </source>
</evidence>
<feature type="coiled-coil region" evidence="1">
    <location>
        <begin position="106"/>
        <end position="158"/>
    </location>
</feature>
<proteinExistence type="predicted"/>
<evidence type="ECO:0000313" key="4">
    <source>
        <dbReference type="Proteomes" id="UP000317650"/>
    </source>
</evidence>
<accession>A0A4S8K1P8</accession>
<dbReference type="AlphaFoldDB" id="A0A4S8K1P8"/>
<evidence type="ECO:0000313" key="3">
    <source>
        <dbReference type="EMBL" id="THU68657.1"/>
    </source>
</evidence>
<feature type="coiled-coil region" evidence="1">
    <location>
        <begin position="435"/>
        <end position="518"/>
    </location>
</feature>
<name>A0A4S8K1P8_MUSBA</name>
<sequence length="625" mass="69156">MAKNASPVAAVPPPSPDEESLGKVDSLKTLNELLFMETEELRQKIGDLRSHLDHLSLDHSLFSDLENDVTRLVLASRLAEFAEEMAAAEERTTPVEADLVMAGLHLESADADNDAIEKTLDAAISDKDAVLEDTGDKNHHAELQVAVLLEEMESLEVALKQNLSSIGTLEVEKATMGEKIKYMEEVLRTTDDQLLSIAREKGEIEKDLELAIMERNACRRDLNAMSMVLEKMKEEFAGYQAANNALDQGIVKLERQFEEEHATVIKEVNRWLGKVGSTERRKEELEQQISILQTKIADLQGKVSKSEAIRQEKIALEEKLGSVEEALKSANERFDLVAAEKDGLEKALEQATLERESTQRKLTDEANKCKAMITQVTEELKMMLGLKAVDELKAKREGEIATLQGQVADLSSTLSALVDLSGDITGRKAQRQAEKEAVLRDLDLEKAEVRRLRLQLEKLKKSRDDADNELRKMEVVIDGLIAENRSIEIAIDSRTTEKDSLEEKLRTAQQVSEKMEGKAGALSLLRSTSVFITGLVTEGNEDGIGRGIDIEQDADESMEHMAGELEAMKTALKSKLAKVEGIDQALNLLSGAVEEGKKKGGEWRWLCPTAATLFAAISLAYAAKR</sequence>
<keyword evidence="4" id="KW-1185">Reference proteome</keyword>